<gene>
    <name evidence="10" type="primary">tatB</name>
    <name evidence="10" type="ORF">G7078_09905</name>
</gene>
<evidence type="ECO:0000256" key="3">
    <source>
        <dbReference type="ARBA" id="ARBA00022475"/>
    </source>
</evidence>
<evidence type="ECO:0000313" key="10">
    <source>
        <dbReference type="EMBL" id="QIL03058.1"/>
    </source>
</evidence>
<evidence type="ECO:0000313" key="11">
    <source>
        <dbReference type="Proteomes" id="UP000502502"/>
    </source>
</evidence>
<keyword evidence="6" id="KW-1133">Transmembrane helix</keyword>
<sequence>MFGVDSTELLIVAVLALLFIGPKELPTTMRTVGRWVGKMRGMARHFTSGFEAMVREAELEEMEKKWREENERIMREYPALTDPTAIVEPEVEPVSDDQPPLPLEHPQRELP</sequence>
<dbReference type="EMBL" id="CP049871">
    <property type="protein sequence ID" value="QIL03058.1"/>
    <property type="molecule type" value="Genomic_DNA"/>
</dbReference>
<dbReference type="AlphaFoldDB" id="A0A6G7ZQ50"/>
<evidence type="ECO:0000256" key="9">
    <source>
        <dbReference type="SAM" id="MobiDB-lite"/>
    </source>
</evidence>
<dbReference type="PANTHER" id="PTHR33162:SF1">
    <property type="entry name" value="SEC-INDEPENDENT PROTEIN TRANSLOCASE PROTEIN TATA, CHLOROPLASTIC"/>
    <property type="match status" value="1"/>
</dbReference>
<dbReference type="GO" id="GO:0016020">
    <property type="term" value="C:membrane"/>
    <property type="evidence" value="ECO:0007669"/>
    <property type="project" value="UniProtKB-SubCell"/>
</dbReference>
<evidence type="ECO:0000256" key="7">
    <source>
        <dbReference type="ARBA" id="ARBA00023010"/>
    </source>
</evidence>
<evidence type="ECO:0000256" key="1">
    <source>
        <dbReference type="ARBA" id="ARBA00004167"/>
    </source>
</evidence>
<comment type="subcellular location">
    <subcellularLocation>
        <location evidence="1">Membrane</location>
        <topology evidence="1">Single-pass membrane protein</topology>
    </subcellularLocation>
</comment>
<dbReference type="KEGG" id="ssin:G7078_09905"/>
<protein>
    <submittedName>
        <fullName evidence="10">Twin-arginine translocase subunit TatB</fullName>
    </submittedName>
</protein>
<evidence type="ECO:0000256" key="5">
    <source>
        <dbReference type="ARBA" id="ARBA00022927"/>
    </source>
</evidence>
<dbReference type="GO" id="GO:0008320">
    <property type="term" value="F:protein transmembrane transporter activity"/>
    <property type="evidence" value="ECO:0007669"/>
    <property type="project" value="InterPro"/>
</dbReference>
<dbReference type="Proteomes" id="UP000502502">
    <property type="component" value="Chromosome"/>
</dbReference>
<keyword evidence="8" id="KW-0472">Membrane</keyword>
<keyword evidence="3" id="KW-1003">Cell membrane</keyword>
<keyword evidence="2" id="KW-0813">Transport</keyword>
<keyword evidence="4" id="KW-0812">Transmembrane</keyword>
<dbReference type="GO" id="GO:0043953">
    <property type="term" value="P:protein transport by the Tat complex"/>
    <property type="evidence" value="ECO:0007669"/>
    <property type="project" value="InterPro"/>
</dbReference>
<dbReference type="PRINTS" id="PR01506">
    <property type="entry name" value="TATBPROTEIN"/>
</dbReference>
<name>A0A6G7ZQ50_9SPHN</name>
<keyword evidence="5" id="KW-0653">Protein transport</keyword>
<dbReference type="NCBIfam" id="TIGR01410">
    <property type="entry name" value="tatB"/>
    <property type="match status" value="1"/>
</dbReference>
<evidence type="ECO:0000256" key="8">
    <source>
        <dbReference type="ARBA" id="ARBA00023136"/>
    </source>
</evidence>
<keyword evidence="7" id="KW-0811">Translocation</keyword>
<dbReference type="InterPro" id="IPR018448">
    <property type="entry name" value="TatB"/>
</dbReference>
<accession>A0A6G7ZQ50</accession>
<evidence type="ECO:0000256" key="2">
    <source>
        <dbReference type="ARBA" id="ARBA00022448"/>
    </source>
</evidence>
<reference evidence="10 11" key="1">
    <citation type="submission" date="2020-03" db="EMBL/GenBank/DDBJ databases">
        <title>Sphingomonas sp. nov., isolated from fish.</title>
        <authorList>
            <person name="Hyun D.-W."/>
            <person name="Bae J.-W."/>
        </authorList>
    </citation>
    <scope>NUCLEOTIDE SEQUENCE [LARGE SCALE GENOMIC DNA]</scope>
    <source>
        <strain evidence="10 11">HDW15C</strain>
    </source>
</reference>
<evidence type="ECO:0000256" key="6">
    <source>
        <dbReference type="ARBA" id="ARBA00022989"/>
    </source>
</evidence>
<dbReference type="PANTHER" id="PTHR33162">
    <property type="entry name" value="SEC-INDEPENDENT PROTEIN TRANSLOCASE PROTEIN TATA, CHLOROPLASTIC"/>
    <property type="match status" value="1"/>
</dbReference>
<feature type="region of interest" description="Disordered" evidence="9">
    <location>
        <begin position="84"/>
        <end position="111"/>
    </location>
</feature>
<dbReference type="RefSeq" id="WP_166095587.1">
    <property type="nucleotide sequence ID" value="NZ_CP049871.1"/>
</dbReference>
<dbReference type="Pfam" id="PF02416">
    <property type="entry name" value="TatA_B_E"/>
    <property type="match status" value="1"/>
</dbReference>
<organism evidence="10 11">
    <name type="scientific">Sphingomonas sinipercae</name>
    <dbReference type="NCBI Taxonomy" id="2714944"/>
    <lineage>
        <taxon>Bacteria</taxon>
        <taxon>Pseudomonadati</taxon>
        <taxon>Pseudomonadota</taxon>
        <taxon>Alphaproteobacteria</taxon>
        <taxon>Sphingomonadales</taxon>
        <taxon>Sphingomonadaceae</taxon>
        <taxon>Sphingomonas</taxon>
    </lineage>
</organism>
<dbReference type="Gene3D" id="1.20.5.3310">
    <property type="match status" value="1"/>
</dbReference>
<keyword evidence="11" id="KW-1185">Reference proteome</keyword>
<proteinExistence type="predicted"/>
<evidence type="ECO:0000256" key="4">
    <source>
        <dbReference type="ARBA" id="ARBA00022692"/>
    </source>
</evidence>
<dbReference type="InterPro" id="IPR003369">
    <property type="entry name" value="TatA/B/E"/>
</dbReference>